<name>A0A9P8W0R9_9HYPO</name>
<dbReference type="Pfam" id="PF24883">
    <property type="entry name" value="NPHP3_N"/>
    <property type="match status" value="1"/>
</dbReference>
<gene>
    <name evidence="3" type="ORF">B0T10DRAFT_490640</name>
</gene>
<proteinExistence type="predicted"/>
<accession>A0A9P8W0R9</accession>
<evidence type="ECO:0000313" key="4">
    <source>
        <dbReference type="Proteomes" id="UP000777438"/>
    </source>
</evidence>
<reference evidence="3 4" key="1">
    <citation type="journal article" date="2021" name="Nat. Commun.">
        <title>Genetic determinants of endophytism in the Arabidopsis root mycobiome.</title>
        <authorList>
            <person name="Mesny F."/>
            <person name="Miyauchi S."/>
            <person name="Thiergart T."/>
            <person name="Pickel B."/>
            <person name="Atanasova L."/>
            <person name="Karlsson M."/>
            <person name="Huettel B."/>
            <person name="Barry K.W."/>
            <person name="Haridas S."/>
            <person name="Chen C."/>
            <person name="Bauer D."/>
            <person name="Andreopoulos W."/>
            <person name="Pangilinan J."/>
            <person name="LaButti K."/>
            <person name="Riley R."/>
            <person name="Lipzen A."/>
            <person name="Clum A."/>
            <person name="Drula E."/>
            <person name="Henrissat B."/>
            <person name="Kohler A."/>
            <person name="Grigoriev I.V."/>
            <person name="Martin F.M."/>
            <person name="Hacquard S."/>
        </authorList>
    </citation>
    <scope>NUCLEOTIDE SEQUENCE [LARGE SCALE GENOMIC DNA]</scope>
    <source>
        <strain evidence="3 4">MPI-CAGE-CH-0241</strain>
    </source>
</reference>
<dbReference type="InterPro" id="IPR027417">
    <property type="entry name" value="P-loop_NTPase"/>
</dbReference>
<dbReference type="OrthoDB" id="21416at2759"/>
<comment type="caution">
    <text evidence="3">The sequence shown here is derived from an EMBL/GenBank/DDBJ whole genome shotgun (WGS) entry which is preliminary data.</text>
</comment>
<dbReference type="PANTHER" id="PTHR10039">
    <property type="entry name" value="AMELOGENIN"/>
    <property type="match status" value="1"/>
</dbReference>
<keyword evidence="1" id="KW-0677">Repeat</keyword>
<evidence type="ECO:0000256" key="1">
    <source>
        <dbReference type="ARBA" id="ARBA00022737"/>
    </source>
</evidence>
<dbReference type="InterPro" id="IPR056884">
    <property type="entry name" value="NPHP3-like_N"/>
</dbReference>
<dbReference type="EMBL" id="JAGPYM010000015">
    <property type="protein sequence ID" value="KAH6887044.1"/>
    <property type="molecule type" value="Genomic_DNA"/>
</dbReference>
<dbReference type="Proteomes" id="UP000777438">
    <property type="component" value="Unassembled WGS sequence"/>
</dbReference>
<evidence type="ECO:0000259" key="2">
    <source>
        <dbReference type="Pfam" id="PF24883"/>
    </source>
</evidence>
<dbReference type="AlphaFoldDB" id="A0A9P8W0R9"/>
<sequence length="200" mass="22450">MPKSANTADEYDFVDHQDTELSPDVVAQIREWLQPTDYLAESGEFRRHLLSQAPGTGLWICKTDEYQKWHDSPDHGSLWIKGVPGAGKSVMAASIIQHLRTTEDCPVLFFFFRNIVAANFSPRALIKDWLAQLLPYSPKLQFALRSRLDTNPAETSDNDLIQLFLDGVSCVPKVYCVGDALDEMTTDSMPFLDKLNGLAT</sequence>
<dbReference type="PANTHER" id="PTHR10039:SF14">
    <property type="entry name" value="NACHT DOMAIN-CONTAINING PROTEIN"/>
    <property type="match status" value="1"/>
</dbReference>
<dbReference type="SUPFAM" id="SSF52540">
    <property type="entry name" value="P-loop containing nucleoside triphosphate hydrolases"/>
    <property type="match status" value="1"/>
</dbReference>
<organism evidence="3 4">
    <name type="scientific">Thelonectria olida</name>
    <dbReference type="NCBI Taxonomy" id="1576542"/>
    <lineage>
        <taxon>Eukaryota</taxon>
        <taxon>Fungi</taxon>
        <taxon>Dikarya</taxon>
        <taxon>Ascomycota</taxon>
        <taxon>Pezizomycotina</taxon>
        <taxon>Sordariomycetes</taxon>
        <taxon>Hypocreomycetidae</taxon>
        <taxon>Hypocreales</taxon>
        <taxon>Nectriaceae</taxon>
        <taxon>Thelonectria</taxon>
    </lineage>
</organism>
<protein>
    <recommendedName>
        <fullName evidence="2">Nephrocystin 3-like N-terminal domain-containing protein</fullName>
    </recommendedName>
</protein>
<feature type="non-terminal residue" evidence="3">
    <location>
        <position position="200"/>
    </location>
</feature>
<feature type="domain" description="Nephrocystin 3-like N-terminal" evidence="2">
    <location>
        <begin position="55"/>
        <end position="196"/>
    </location>
</feature>
<dbReference type="Gene3D" id="3.40.50.300">
    <property type="entry name" value="P-loop containing nucleotide triphosphate hydrolases"/>
    <property type="match status" value="1"/>
</dbReference>
<keyword evidence="4" id="KW-1185">Reference proteome</keyword>
<evidence type="ECO:0000313" key="3">
    <source>
        <dbReference type="EMBL" id="KAH6887044.1"/>
    </source>
</evidence>